<reference evidence="1" key="1">
    <citation type="submission" date="2020-05" db="EMBL/GenBank/DDBJ databases">
        <authorList>
            <person name="Chiriac C."/>
            <person name="Salcher M."/>
            <person name="Ghai R."/>
            <person name="Kavagutti S V."/>
        </authorList>
    </citation>
    <scope>NUCLEOTIDE SEQUENCE</scope>
</reference>
<sequence length="312" mass="32363">MLLGIGSLAAVVVLSSTLAANININSGPVEFGQGVAQTVSCSGETALTVTPESEFANVNDGGAFYFKSVSVSNIPTSCYGKDFTIKAYGDSGNTPIVLFNTSSSASVYNNEGTFEMGSGISVSTISSGSESFTLTFTSPAALSSSIYSVTLESQDHIAPTTSFCDILNGTLDSFTCTVDSGTTVIGSTLTIPRGYTLAISGEETTIENDGTLINNGIIDSNGIFTNNGTFTNDGIYYNNSPTGTISNNSGGTINNGGNLLSNHILDNRSVFNNNRSTDGVYLGSYGVINNYCPYRWNGPVATGWGATNEVCS</sequence>
<gene>
    <name evidence="1" type="ORF">UFOPK1775_00627</name>
</gene>
<organism evidence="1">
    <name type="scientific">freshwater metagenome</name>
    <dbReference type="NCBI Taxonomy" id="449393"/>
    <lineage>
        <taxon>unclassified sequences</taxon>
        <taxon>metagenomes</taxon>
        <taxon>ecological metagenomes</taxon>
    </lineage>
</organism>
<evidence type="ECO:0000313" key="1">
    <source>
        <dbReference type="EMBL" id="CAB4590846.1"/>
    </source>
</evidence>
<proteinExistence type="predicted"/>
<protein>
    <submittedName>
        <fullName evidence="1">Unannotated protein</fullName>
    </submittedName>
</protein>
<accession>A0A6J6FP54</accession>
<name>A0A6J6FP54_9ZZZZ</name>
<dbReference type="EMBL" id="CAEZUB010000059">
    <property type="protein sequence ID" value="CAB4590846.1"/>
    <property type="molecule type" value="Genomic_DNA"/>
</dbReference>
<dbReference type="AlphaFoldDB" id="A0A6J6FP54"/>